<keyword evidence="2" id="KW-1185">Reference proteome</keyword>
<evidence type="ECO:0000313" key="2">
    <source>
        <dbReference type="Proteomes" id="UP000663908"/>
    </source>
</evidence>
<accession>A0ABX7U4U2</accession>
<reference evidence="1 2" key="1">
    <citation type="submission" date="2021-03" db="EMBL/GenBank/DDBJ databases">
        <title>Complete genome sequence of Streptomyces cyanogenus S136, producer of anticancer angucycline landomycin A.</title>
        <authorList>
            <person name="Hrab P."/>
            <person name="Ruckert C."/>
            <person name="Busche T."/>
            <person name="Ostash I."/>
            <person name="Kalinowski J."/>
            <person name="Fedorenko V."/>
            <person name="Yushchuk O."/>
            <person name="Ostash B."/>
        </authorList>
    </citation>
    <scope>NUCLEOTIDE SEQUENCE [LARGE SCALE GENOMIC DNA]</scope>
    <source>
        <strain evidence="1 2">S136</strain>
    </source>
</reference>
<proteinExistence type="predicted"/>
<sequence length="232" mass="25482">MFQAATEPLISLALLAVDLDSVARRLRLTIEESWDGHGAIRAAFFALDGTDFVVTHHERDPSGTYVWVRKSGPVGSTERMAVLLTALGVGAEAVSYSAWGMGTDLSRVPAAWGRKTVGPVESHQRFWESFRKRTGMYVGRITYDGVTAYLNGYDHACGGVLLSGLREWLMDTKEVGQNLVWSAQVVQVVFPEGRPAEPWSEDEHRKAVAGLFALLDEFFEHLASRGAVPETG</sequence>
<dbReference type="EMBL" id="CP071839">
    <property type="protein sequence ID" value="QTE02949.1"/>
    <property type="molecule type" value="Genomic_DNA"/>
</dbReference>
<protein>
    <submittedName>
        <fullName evidence="1">Uncharacterized protein</fullName>
    </submittedName>
</protein>
<evidence type="ECO:0000313" key="1">
    <source>
        <dbReference type="EMBL" id="QTE02949.1"/>
    </source>
</evidence>
<name>A0ABX7U4U2_STRCY</name>
<organism evidence="1 2">
    <name type="scientific">Streptomyces cyanogenus</name>
    <dbReference type="NCBI Taxonomy" id="80860"/>
    <lineage>
        <taxon>Bacteria</taxon>
        <taxon>Bacillati</taxon>
        <taxon>Actinomycetota</taxon>
        <taxon>Actinomycetes</taxon>
        <taxon>Kitasatosporales</taxon>
        <taxon>Streptomycetaceae</taxon>
        <taxon>Streptomyces</taxon>
    </lineage>
</organism>
<dbReference type="Proteomes" id="UP000663908">
    <property type="component" value="Chromosome"/>
</dbReference>
<gene>
    <name evidence="1" type="ORF">S1361_36785</name>
</gene>